<organism evidence="2 3">
    <name type="scientific">Marinicrinis sediminis</name>
    <dbReference type="NCBI Taxonomy" id="1652465"/>
    <lineage>
        <taxon>Bacteria</taxon>
        <taxon>Bacillati</taxon>
        <taxon>Bacillota</taxon>
        <taxon>Bacilli</taxon>
        <taxon>Bacillales</taxon>
        <taxon>Paenibacillaceae</taxon>
    </lineage>
</organism>
<dbReference type="PANTHER" id="PTHR43308">
    <property type="entry name" value="OUTER MEMBRANE PROTEIN ALPHA-RELATED"/>
    <property type="match status" value="1"/>
</dbReference>
<keyword evidence="3" id="KW-1185">Reference proteome</keyword>
<feature type="domain" description="SLH" evidence="1">
    <location>
        <begin position="159"/>
        <end position="222"/>
    </location>
</feature>
<dbReference type="PANTHER" id="PTHR43308:SF5">
    <property type="entry name" value="S-LAYER PROTEIN _ PEPTIDOGLYCAN ENDO-BETA-N-ACETYLGLUCOSAMINIDASE"/>
    <property type="match status" value="1"/>
</dbReference>
<dbReference type="EMBL" id="JBHUMM010000016">
    <property type="protein sequence ID" value="MFD2671829.1"/>
    <property type="molecule type" value="Genomic_DNA"/>
</dbReference>
<dbReference type="InterPro" id="IPR001119">
    <property type="entry name" value="SLH_dom"/>
</dbReference>
<reference evidence="3" key="1">
    <citation type="journal article" date="2019" name="Int. J. Syst. Evol. Microbiol.">
        <title>The Global Catalogue of Microorganisms (GCM) 10K type strain sequencing project: providing services to taxonomists for standard genome sequencing and annotation.</title>
        <authorList>
            <consortium name="The Broad Institute Genomics Platform"/>
            <consortium name="The Broad Institute Genome Sequencing Center for Infectious Disease"/>
            <person name="Wu L."/>
            <person name="Ma J."/>
        </authorList>
    </citation>
    <scope>NUCLEOTIDE SEQUENCE [LARGE SCALE GENOMIC DNA]</scope>
    <source>
        <strain evidence="3">KCTC 33676</strain>
    </source>
</reference>
<evidence type="ECO:0000259" key="1">
    <source>
        <dbReference type="PROSITE" id="PS51272"/>
    </source>
</evidence>
<proteinExistence type="predicted"/>
<gene>
    <name evidence="2" type="ORF">ACFSUC_09435</name>
</gene>
<feature type="domain" description="SLH" evidence="1">
    <location>
        <begin position="36"/>
        <end position="99"/>
    </location>
</feature>
<evidence type="ECO:0000313" key="3">
    <source>
        <dbReference type="Proteomes" id="UP001597497"/>
    </source>
</evidence>
<name>A0ABW5RB66_9BACL</name>
<dbReference type="RefSeq" id="WP_379929304.1">
    <property type="nucleotide sequence ID" value="NZ_JBHUMM010000016.1"/>
</dbReference>
<dbReference type="Proteomes" id="UP001597497">
    <property type="component" value="Unassembled WGS sequence"/>
</dbReference>
<comment type="caution">
    <text evidence="2">The sequence shown here is derived from an EMBL/GenBank/DDBJ whole genome shotgun (WGS) entry which is preliminary data.</text>
</comment>
<protein>
    <submittedName>
        <fullName evidence="2">S-layer homology domain-containing protein</fullName>
    </submittedName>
</protein>
<accession>A0ABW5RB66</accession>
<sequence length="403" mass="45399">MKKQILTLTAVLSLTVTSLLTPSSLEPAAKAAETKSVTRFKDVSTSHWANSAITWAVKENIVAGYPDETFKPSKSVTRAEFIKMLVDALHIPHSSGSTPWYQAYVHEAIEAGLHSEADFKAYDKPITRYEIAKIVANSLATLPEYEAYLESFGSLYYMDLPFTDHMKFSKAEVPYVALSYATRIINGYPDESFGKDKPATRAEAVAMLQSLTGVMKKNPNSFQYLNELMEIATYGSNGETMSNLERKANILVDDMTVEHGNYTATLKRLYVIPFEGDKKSMFERKFVGDRDEIHPWYAQSKRGLAVGVVDITFKKEGSINLFTSNLFVSPFPGFGEQLPSERYNFIFEYMNNPPGFKKGETREVVIYGAYENSSISVSFLSKNNQEGGWIQLFFNPDNEYLNR</sequence>
<evidence type="ECO:0000313" key="2">
    <source>
        <dbReference type="EMBL" id="MFD2671829.1"/>
    </source>
</evidence>
<dbReference type="PROSITE" id="PS51272">
    <property type="entry name" value="SLH"/>
    <property type="match status" value="2"/>
</dbReference>
<dbReference type="Pfam" id="PF00395">
    <property type="entry name" value="SLH"/>
    <property type="match status" value="2"/>
</dbReference>
<dbReference type="InterPro" id="IPR051465">
    <property type="entry name" value="Cell_Envelope_Struct_Comp"/>
</dbReference>